<dbReference type="OrthoDB" id="1044435at2759"/>
<reference evidence="5" key="1">
    <citation type="journal article" date="2020" name="Stud. Mycol.">
        <title>101 Dothideomycetes genomes: a test case for predicting lifestyles and emergence of pathogens.</title>
        <authorList>
            <person name="Haridas S."/>
            <person name="Albert R."/>
            <person name="Binder M."/>
            <person name="Bloem J."/>
            <person name="Labutti K."/>
            <person name="Salamov A."/>
            <person name="Andreopoulos B."/>
            <person name="Baker S."/>
            <person name="Barry K."/>
            <person name="Bills G."/>
            <person name="Bluhm B."/>
            <person name="Cannon C."/>
            <person name="Castanera R."/>
            <person name="Culley D."/>
            <person name="Daum C."/>
            <person name="Ezra D."/>
            <person name="Gonzalez J."/>
            <person name="Henrissat B."/>
            <person name="Kuo A."/>
            <person name="Liang C."/>
            <person name="Lipzen A."/>
            <person name="Lutzoni F."/>
            <person name="Magnuson J."/>
            <person name="Mondo S."/>
            <person name="Nolan M."/>
            <person name="Ohm R."/>
            <person name="Pangilinan J."/>
            <person name="Park H.-J."/>
            <person name="Ramirez L."/>
            <person name="Alfaro M."/>
            <person name="Sun H."/>
            <person name="Tritt A."/>
            <person name="Yoshinaga Y."/>
            <person name="Zwiers L.-H."/>
            <person name="Turgeon B."/>
            <person name="Goodwin S."/>
            <person name="Spatafora J."/>
            <person name="Crous P."/>
            <person name="Grigoriev I."/>
        </authorList>
    </citation>
    <scope>NUCLEOTIDE SEQUENCE</scope>
    <source>
        <strain evidence="5">CBS 279.74</strain>
    </source>
</reference>
<accession>A0A6G1JR65</accession>
<organism evidence="5 6">
    <name type="scientific">Pleomassaria siparia CBS 279.74</name>
    <dbReference type="NCBI Taxonomy" id="1314801"/>
    <lineage>
        <taxon>Eukaryota</taxon>
        <taxon>Fungi</taxon>
        <taxon>Dikarya</taxon>
        <taxon>Ascomycota</taxon>
        <taxon>Pezizomycotina</taxon>
        <taxon>Dothideomycetes</taxon>
        <taxon>Pleosporomycetidae</taxon>
        <taxon>Pleosporales</taxon>
        <taxon>Pleomassariaceae</taxon>
        <taxon>Pleomassaria</taxon>
    </lineage>
</organism>
<sequence length="213" mass="24164">MSHTAFFYGTLMATPVLQRVIWGPSPPSTIVQSTLLTIRPAMLHRFQRHKVKNADYPAILPANMTTSVRGTLVTGLTDGDMWRLDVFEGHEYERRKVGVRLLQQKPEHMHTEISDVTQSEEDNVEGGEIEAEVYVWIAGKQRLEPEEWDFEHFVKEKMKRWVGRDVEDEGFQDVDDAVAAQKEDPTGGRGINGSITNKLEDIGDKEDLLNCAV</sequence>
<dbReference type="EMBL" id="MU005792">
    <property type="protein sequence ID" value="KAF2702803.1"/>
    <property type="molecule type" value="Genomic_DNA"/>
</dbReference>
<dbReference type="InterPro" id="IPR045038">
    <property type="entry name" value="AIG2-like"/>
</dbReference>
<keyword evidence="2" id="KW-0808">Transferase</keyword>
<evidence type="ECO:0000313" key="6">
    <source>
        <dbReference type="Proteomes" id="UP000799428"/>
    </source>
</evidence>
<dbReference type="Proteomes" id="UP000799428">
    <property type="component" value="Unassembled WGS sequence"/>
</dbReference>
<evidence type="ECO:0000259" key="4">
    <source>
        <dbReference type="Pfam" id="PF06094"/>
    </source>
</evidence>
<dbReference type="GO" id="GO:0016740">
    <property type="term" value="F:transferase activity"/>
    <property type="evidence" value="ECO:0007669"/>
    <property type="project" value="UniProtKB-KW"/>
</dbReference>
<dbReference type="InterPro" id="IPR013024">
    <property type="entry name" value="GGCT-like"/>
</dbReference>
<dbReference type="PANTHER" id="PTHR31544:SF2">
    <property type="entry name" value="AIG2-LIKE PROTEIN D"/>
    <property type="match status" value="1"/>
</dbReference>
<evidence type="ECO:0000313" key="5">
    <source>
        <dbReference type="EMBL" id="KAF2702803.1"/>
    </source>
</evidence>
<dbReference type="Gene3D" id="3.10.490.10">
    <property type="entry name" value="Gamma-glutamyl cyclotransferase-like"/>
    <property type="match status" value="1"/>
</dbReference>
<keyword evidence="6" id="KW-1185">Reference proteome</keyword>
<dbReference type="Pfam" id="PF06094">
    <property type="entry name" value="GGACT"/>
    <property type="match status" value="1"/>
</dbReference>
<dbReference type="InterPro" id="IPR036568">
    <property type="entry name" value="GGCT-like_sf"/>
</dbReference>
<dbReference type="PANTHER" id="PTHR31544">
    <property type="entry name" value="AIG2-LIKE PROTEIN D"/>
    <property type="match status" value="1"/>
</dbReference>
<feature type="domain" description="Gamma-glutamylcyclotransferase AIG2-like" evidence="4">
    <location>
        <begin position="6"/>
        <end position="149"/>
    </location>
</feature>
<name>A0A6G1JR65_9PLEO</name>
<evidence type="ECO:0000256" key="2">
    <source>
        <dbReference type="ARBA" id="ARBA00022679"/>
    </source>
</evidence>
<evidence type="ECO:0000256" key="3">
    <source>
        <dbReference type="ARBA" id="ARBA00030602"/>
    </source>
</evidence>
<dbReference type="SUPFAM" id="SSF110857">
    <property type="entry name" value="Gamma-glutamyl cyclotransferase-like"/>
    <property type="match status" value="1"/>
</dbReference>
<evidence type="ECO:0000256" key="1">
    <source>
        <dbReference type="ARBA" id="ARBA00008861"/>
    </source>
</evidence>
<dbReference type="AlphaFoldDB" id="A0A6G1JR65"/>
<gene>
    <name evidence="5" type="ORF">K504DRAFT_444846</name>
</gene>
<protein>
    <recommendedName>
        <fullName evidence="3">Putative gamma-glutamylcyclotransferase</fullName>
    </recommendedName>
</protein>
<dbReference type="CDD" id="cd06661">
    <property type="entry name" value="GGCT_like"/>
    <property type="match status" value="1"/>
</dbReference>
<dbReference type="InterPro" id="IPR009288">
    <property type="entry name" value="AIG2-like_dom"/>
</dbReference>
<proteinExistence type="inferred from homology"/>
<comment type="similarity">
    <text evidence="1">Belongs to the gamma-glutamylcyclotransferase family.</text>
</comment>